<gene>
    <name evidence="4" type="ORF">HYC85_025599</name>
</gene>
<dbReference type="GO" id="GO:0008540">
    <property type="term" value="C:proteasome regulatory particle, base subcomplex"/>
    <property type="evidence" value="ECO:0007669"/>
    <property type="project" value="TreeGrafter"/>
</dbReference>
<dbReference type="GO" id="GO:0034515">
    <property type="term" value="C:proteasome storage granule"/>
    <property type="evidence" value="ECO:0007669"/>
    <property type="project" value="TreeGrafter"/>
</dbReference>
<keyword evidence="1" id="KW-0677">Repeat</keyword>
<dbReference type="SUPFAM" id="SSF48371">
    <property type="entry name" value="ARM repeat"/>
    <property type="match status" value="1"/>
</dbReference>
<dbReference type="GO" id="GO:0043161">
    <property type="term" value="P:proteasome-mediated ubiquitin-dependent protein catabolic process"/>
    <property type="evidence" value="ECO:0007669"/>
    <property type="project" value="TreeGrafter"/>
</dbReference>
<dbReference type="Gene3D" id="1.25.10.10">
    <property type="entry name" value="Leucine-rich Repeat Variant"/>
    <property type="match status" value="1"/>
</dbReference>
<evidence type="ECO:0000313" key="5">
    <source>
        <dbReference type="Proteomes" id="UP000593564"/>
    </source>
</evidence>
<reference evidence="5" key="1">
    <citation type="journal article" date="2020" name="Nat. Commun.">
        <title>Genome assembly of wild tea tree DASZ reveals pedigree and selection history of tea varieties.</title>
        <authorList>
            <person name="Zhang W."/>
            <person name="Zhang Y."/>
            <person name="Qiu H."/>
            <person name="Guo Y."/>
            <person name="Wan H."/>
            <person name="Zhang X."/>
            <person name="Scossa F."/>
            <person name="Alseekh S."/>
            <person name="Zhang Q."/>
            <person name="Wang P."/>
            <person name="Xu L."/>
            <person name="Schmidt M.H."/>
            <person name="Jia X."/>
            <person name="Li D."/>
            <person name="Zhu A."/>
            <person name="Guo F."/>
            <person name="Chen W."/>
            <person name="Ni D."/>
            <person name="Usadel B."/>
            <person name="Fernie A.R."/>
            <person name="Wen W."/>
        </authorList>
    </citation>
    <scope>NUCLEOTIDE SEQUENCE [LARGE SCALE GENOMIC DNA]</scope>
    <source>
        <strain evidence="5">cv. G240</strain>
    </source>
</reference>
<dbReference type="GO" id="GO:0005634">
    <property type="term" value="C:nucleus"/>
    <property type="evidence" value="ECO:0007669"/>
    <property type="project" value="TreeGrafter"/>
</dbReference>
<reference evidence="4 5" key="2">
    <citation type="submission" date="2020-07" db="EMBL/GenBank/DDBJ databases">
        <title>Genome assembly of wild tea tree DASZ reveals pedigree and selection history of tea varieties.</title>
        <authorList>
            <person name="Zhang W."/>
        </authorList>
    </citation>
    <scope>NUCLEOTIDE SEQUENCE [LARGE SCALE GENOMIC DNA]</scope>
    <source>
        <strain evidence="5">cv. G240</strain>
        <tissue evidence="4">Leaf</tissue>
    </source>
</reference>
<dbReference type="EMBL" id="JACBKZ010000012">
    <property type="protein sequence ID" value="KAF5938093.1"/>
    <property type="molecule type" value="Genomic_DNA"/>
</dbReference>
<feature type="domain" description="26S proteasome non-ATPase regulatory subunit RPN1 C-terminal" evidence="3">
    <location>
        <begin position="425"/>
        <end position="462"/>
    </location>
</feature>
<evidence type="ECO:0000313" key="4">
    <source>
        <dbReference type="EMBL" id="KAF5938093.1"/>
    </source>
</evidence>
<dbReference type="PANTHER" id="PTHR10943">
    <property type="entry name" value="26S PROTEASOME NON-ATPASE REGULATORY SUBUNIT"/>
    <property type="match status" value="1"/>
</dbReference>
<protein>
    <recommendedName>
        <fullName evidence="3">26S proteasome non-ATPase regulatory subunit RPN1 C-terminal domain-containing protein</fullName>
    </recommendedName>
</protein>
<evidence type="ECO:0000256" key="1">
    <source>
        <dbReference type="ARBA" id="ARBA00022737"/>
    </source>
</evidence>
<dbReference type="AlphaFoldDB" id="A0A7J7GBH1"/>
<organism evidence="4 5">
    <name type="scientific">Camellia sinensis</name>
    <name type="common">Tea plant</name>
    <name type="synonym">Thea sinensis</name>
    <dbReference type="NCBI Taxonomy" id="4442"/>
    <lineage>
        <taxon>Eukaryota</taxon>
        <taxon>Viridiplantae</taxon>
        <taxon>Streptophyta</taxon>
        <taxon>Embryophyta</taxon>
        <taxon>Tracheophyta</taxon>
        <taxon>Spermatophyta</taxon>
        <taxon>Magnoliopsida</taxon>
        <taxon>eudicotyledons</taxon>
        <taxon>Gunneridae</taxon>
        <taxon>Pentapetalae</taxon>
        <taxon>asterids</taxon>
        <taxon>Ericales</taxon>
        <taxon>Theaceae</taxon>
        <taxon>Camellia</taxon>
    </lineage>
</organism>
<keyword evidence="2" id="KW-0647">Proteasome</keyword>
<evidence type="ECO:0000259" key="3">
    <source>
        <dbReference type="Pfam" id="PF18051"/>
    </source>
</evidence>
<name>A0A7J7GBH1_CAMSI</name>
<dbReference type="PANTHER" id="PTHR10943:SF1">
    <property type="entry name" value="26S PROTEASOME NON-ATPASE REGULATORY SUBUNIT 2"/>
    <property type="match status" value="1"/>
</dbReference>
<dbReference type="InterPro" id="IPR011989">
    <property type="entry name" value="ARM-like"/>
</dbReference>
<dbReference type="Pfam" id="PF18051">
    <property type="entry name" value="RPN1_C"/>
    <property type="match status" value="1"/>
</dbReference>
<sequence length="472" mass="51061">MYKFHFGFLPKKEIVKVENKEHGKASAAASLGMILLWDVDSGLAQLDYNDNHVIAGALLGVGIVNCGIKNDYDRALAFLADYIDTEDSSVRIGAIMGLGHAYAGAQNEQIRSKLTPILGDNKVPLDVIAFTAISLALVYVGSCNEEVAQAIIVALMDRSESELGEPLTRLLPLGLGLLYLGKQATAEVSKTFNEKIRKYYDMTLLSCAYAGTGNVLKGETHQGPAILGIAMVAMAEELGLEMAIRSLEHLLQYGEQNIRRAVPLALGLLCISNPKVNVMDTLNRLSHDTDTEVAMAGVISLGLIGAGTNNARIAGMLRNLSSYYYKEASLLFCVRIAQGLVHLGKGLLTLAPYHSEPFFLSPMALAGIVTLLHACLDMKAIILGKYHYVLYFLVLAMQPRMLQTVDENLKPLSVPVRVGQAVDVVGHAGRPKTITGFQTHSTPVLLAAGDRAELATEKYYILSLASVEFIQD</sequence>
<proteinExistence type="predicted"/>
<dbReference type="InterPro" id="IPR002015">
    <property type="entry name" value="Proteasome/cyclosome_rpt"/>
</dbReference>
<keyword evidence="5" id="KW-1185">Reference proteome</keyword>
<comment type="caution">
    <text evidence="4">The sequence shown here is derived from an EMBL/GenBank/DDBJ whole genome shotgun (WGS) entry which is preliminary data.</text>
</comment>
<dbReference type="InterPro" id="IPR041433">
    <property type="entry name" value="RPN1_C"/>
</dbReference>
<dbReference type="Proteomes" id="UP000593564">
    <property type="component" value="Unassembled WGS sequence"/>
</dbReference>
<dbReference type="InterPro" id="IPR016024">
    <property type="entry name" value="ARM-type_fold"/>
</dbReference>
<evidence type="ECO:0000256" key="2">
    <source>
        <dbReference type="ARBA" id="ARBA00022942"/>
    </source>
</evidence>
<dbReference type="Pfam" id="PF01851">
    <property type="entry name" value="PC_rep"/>
    <property type="match status" value="1"/>
</dbReference>
<accession>A0A7J7GBH1</accession>